<feature type="transmembrane region" description="Helical" evidence="1">
    <location>
        <begin position="183"/>
        <end position="201"/>
    </location>
</feature>
<evidence type="ECO:0000313" key="3">
    <source>
        <dbReference type="Proteomes" id="UP000241890"/>
    </source>
</evidence>
<organism evidence="2 3">
    <name type="scientific">Hondaea fermentalgiana</name>
    <dbReference type="NCBI Taxonomy" id="2315210"/>
    <lineage>
        <taxon>Eukaryota</taxon>
        <taxon>Sar</taxon>
        <taxon>Stramenopiles</taxon>
        <taxon>Bigyra</taxon>
        <taxon>Labyrinthulomycetes</taxon>
        <taxon>Thraustochytrida</taxon>
        <taxon>Thraustochytriidae</taxon>
        <taxon>Hondaea</taxon>
    </lineage>
</organism>
<comment type="caution">
    <text evidence="2">The sequence shown here is derived from an EMBL/GenBank/DDBJ whole genome shotgun (WGS) entry which is preliminary data.</text>
</comment>
<dbReference type="Proteomes" id="UP000241890">
    <property type="component" value="Unassembled WGS sequence"/>
</dbReference>
<gene>
    <name evidence="2" type="ORF">FCC1311_020022</name>
</gene>
<keyword evidence="1" id="KW-0472">Membrane</keyword>
<feature type="transmembrane region" description="Helical" evidence="1">
    <location>
        <begin position="222"/>
        <end position="238"/>
    </location>
</feature>
<feature type="transmembrane region" description="Helical" evidence="1">
    <location>
        <begin position="63"/>
        <end position="86"/>
    </location>
</feature>
<keyword evidence="1" id="KW-0812">Transmembrane</keyword>
<keyword evidence="3" id="KW-1185">Reference proteome</keyword>
<protein>
    <submittedName>
        <fullName evidence="2">Uncharacterized protein</fullName>
    </submittedName>
</protein>
<feature type="transmembrane region" description="Helical" evidence="1">
    <location>
        <begin position="98"/>
        <end position="116"/>
    </location>
</feature>
<feature type="transmembrane region" description="Helical" evidence="1">
    <location>
        <begin position="154"/>
        <end position="171"/>
    </location>
</feature>
<reference evidence="2 3" key="1">
    <citation type="submission" date="2017-12" db="EMBL/GenBank/DDBJ databases">
        <title>Sequencing, de novo assembly and annotation of complete genome of a new Thraustochytrid species, strain FCC1311.</title>
        <authorList>
            <person name="Sedici K."/>
            <person name="Godart F."/>
            <person name="Aiese Cigliano R."/>
            <person name="Sanseverino W."/>
            <person name="Barakat M."/>
            <person name="Ortet P."/>
            <person name="Marechal E."/>
            <person name="Cagnac O."/>
            <person name="Amato A."/>
        </authorList>
    </citation>
    <scope>NUCLEOTIDE SEQUENCE [LARGE SCALE GENOMIC DNA]</scope>
</reference>
<name>A0A2R5GB51_9STRA</name>
<dbReference type="AlphaFoldDB" id="A0A2R5GB51"/>
<feature type="transmembrane region" description="Helical" evidence="1">
    <location>
        <begin position="23"/>
        <end position="43"/>
    </location>
</feature>
<feature type="transmembrane region" description="Helical" evidence="1">
    <location>
        <begin position="326"/>
        <end position="353"/>
    </location>
</feature>
<feature type="transmembrane region" description="Helical" evidence="1">
    <location>
        <begin position="122"/>
        <end position="142"/>
    </location>
</feature>
<dbReference type="InParanoid" id="A0A2R5GB51"/>
<evidence type="ECO:0000256" key="1">
    <source>
        <dbReference type="SAM" id="Phobius"/>
    </source>
</evidence>
<feature type="transmembrane region" description="Helical" evidence="1">
    <location>
        <begin position="250"/>
        <end position="270"/>
    </location>
</feature>
<sequence length="492" mass="55689">MTNDLTVASVHSEHNDRSVRDEIVAAFTLTLRVSIFAIVGLSQEFYWLARLLVFDLHMGDDPIFVPTTKAGIFVHHATLVLTFGFLPAMLAAYSRMHPLRAFFIFYVPIITWAIVWDLVPLAAIWKLCIPYAYIPLALRIFVVSKRSSLPQKAISFFVSLLLGNMLVIFVNSNDLSKSTVKRILFTSVLVPLIKELTASWFRSSTRNLVTKADAAIGRTNRAVPWAQLLLIQIVWAVYGRMLFSEAEDDTVLTIIVIMQGATEISLRLSIRWRDKKVRTAKRFVHAAMYDRFGLPYPEQHASVLIVPDSNIFREVGTRNRDGIERVFYGMVVLCDMLAEYIAILMVPLIILTFRTRIILIPLNYYSNQFDAATPFQGIDVWPLARWTALQLVTELIVDALCIAYERKHLKIDLERLWSRRPSSFVPWVIFASLGAAPFVYLTLDTDLCADPGKNYCNCANGNGLSSGGLLQKYCEQLYPLTFGIPYNTSATP</sequence>
<evidence type="ECO:0000313" key="2">
    <source>
        <dbReference type="EMBL" id="GBG25783.1"/>
    </source>
</evidence>
<proteinExistence type="predicted"/>
<dbReference type="EMBL" id="BEYU01000015">
    <property type="protein sequence ID" value="GBG25783.1"/>
    <property type="molecule type" value="Genomic_DNA"/>
</dbReference>
<keyword evidence="1" id="KW-1133">Transmembrane helix</keyword>
<accession>A0A2R5GB51</accession>